<comment type="caution">
    <text evidence="1">The sequence shown here is derived from an EMBL/GenBank/DDBJ whole genome shotgun (WGS) entry which is preliminary data.</text>
</comment>
<accession>K0TD16</accession>
<protein>
    <submittedName>
        <fullName evidence="1">Uncharacterized protein</fullName>
    </submittedName>
</protein>
<keyword evidence="2" id="KW-1185">Reference proteome</keyword>
<evidence type="ECO:0000313" key="2">
    <source>
        <dbReference type="Proteomes" id="UP000266841"/>
    </source>
</evidence>
<reference evidence="1 2" key="1">
    <citation type="journal article" date="2012" name="Genome Biol.">
        <title>Genome and low-iron response of an oceanic diatom adapted to chronic iron limitation.</title>
        <authorList>
            <person name="Lommer M."/>
            <person name="Specht M."/>
            <person name="Roy A.S."/>
            <person name="Kraemer L."/>
            <person name="Andreson R."/>
            <person name="Gutowska M.A."/>
            <person name="Wolf J."/>
            <person name="Bergner S.V."/>
            <person name="Schilhabel M.B."/>
            <person name="Klostermeier U.C."/>
            <person name="Beiko R.G."/>
            <person name="Rosenstiel P."/>
            <person name="Hippler M."/>
            <person name="Laroche J."/>
        </authorList>
    </citation>
    <scope>NUCLEOTIDE SEQUENCE [LARGE SCALE GENOMIC DNA]</scope>
    <source>
        <strain evidence="1 2">CCMP1005</strain>
    </source>
</reference>
<sequence>MQPNRNKTYIPIDEVYLPPVRVRSVYFGVHRPPGTEPRREVAAPHIQKGRLPTVVELPGHIEADDGIEARALGIPQAAGVPAEPNGERHQS</sequence>
<dbReference type="OrthoDB" id="1930084at2759"/>
<organism evidence="1 2">
    <name type="scientific">Thalassiosira oceanica</name>
    <name type="common">Marine diatom</name>
    <dbReference type="NCBI Taxonomy" id="159749"/>
    <lineage>
        <taxon>Eukaryota</taxon>
        <taxon>Sar</taxon>
        <taxon>Stramenopiles</taxon>
        <taxon>Ochrophyta</taxon>
        <taxon>Bacillariophyta</taxon>
        <taxon>Coscinodiscophyceae</taxon>
        <taxon>Thalassiosirophycidae</taxon>
        <taxon>Thalassiosirales</taxon>
        <taxon>Thalassiosiraceae</taxon>
        <taxon>Thalassiosira</taxon>
    </lineage>
</organism>
<evidence type="ECO:0000313" key="1">
    <source>
        <dbReference type="EMBL" id="EJK68397.1"/>
    </source>
</evidence>
<dbReference type="Proteomes" id="UP000266841">
    <property type="component" value="Unassembled WGS sequence"/>
</dbReference>
<gene>
    <name evidence="1" type="ORF">THAOC_10426</name>
</gene>
<dbReference type="AlphaFoldDB" id="K0TD16"/>
<name>K0TD16_THAOC</name>
<dbReference type="EMBL" id="AGNL01011425">
    <property type="protein sequence ID" value="EJK68397.1"/>
    <property type="molecule type" value="Genomic_DNA"/>
</dbReference>
<proteinExistence type="predicted"/>